<evidence type="ECO:0000256" key="7">
    <source>
        <dbReference type="ARBA" id="ARBA00022989"/>
    </source>
</evidence>
<evidence type="ECO:0000256" key="11">
    <source>
        <dbReference type="ARBA" id="ARBA00032555"/>
    </source>
</evidence>
<dbReference type="Gene3D" id="1.20.1250.20">
    <property type="entry name" value="MFS general substrate transporter like domains"/>
    <property type="match status" value="1"/>
</dbReference>
<evidence type="ECO:0000256" key="5">
    <source>
        <dbReference type="ARBA" id="ARBA00022475"/>
    </source>
</evidence>
<evidence type="ECO:0000256" key="6">
    <source>
        <dbReference type="ARBA" id="ARBA00022692"/>
    </source>
</evidence>
<evidence type="ECO:0000256" key="2">
    <source>
        <dbReference type="ARBA" id="ARBA00004651"/>
    </source>
</evidence>
<feature type="transmembrane region" description="Helical" evidence="12">
    <location>
        <begin position="6"/>
        <end position="23"/>
    </location>
</feature>
<keyword evidence="6 12" id="KW-0812">Transmembrane</keyword>
<keyword evidence="5" id="KW-1003">Cell membrane</keyword>
<dbReference type="PANTHER" id="PTHR23516:SF1">
    <property type="entry name" value="MOLYBDATE-ANION TRANSPORTER"/>
    <property type="match status" value="1"/>
</dbReference>
<feature type="transmembrane region" description="Helical" evidence="12">
    <location>
        <begin position="173"/>
        <end position="191"/>
    </location>
</feature>
<proteinExistence type="predicted"/>
<dbReference type="PANTHER" id="PTHR23516">
    <property type="entry name" value="SAM (S-ADENOSYL METHIONINE) TRANSPORTER"/>
    <property type="match status" value="1"/>
</dbReference>
<feature type="transmembrane region" description="Helical" evidence="12">
    <location>
        <begin position="336"/>
        <end position="356"/>
    </location>
</feature>
<comment type="function">
    <text evidence="1">Mediates high-affinity intracellular uptake of the rare oligo-element molybdenum.</text>
</comment>
<feature type="transmembrane region" description="Helical" evidence="12">
    <location>
        <begin position="246"/>
        <end position="267"/>
    </location>
</feature>
<dbReference type="InterPro" id="IPR036259">
    <property type="entry name" value="MFS_trans_sf"/>
</dbReference>
<dbReference type="Pfam" id="PF05631">
    <property type="entry name" value="MFS_5"/>
    <property type="match status" value="1"/>
</dbReference>
<evidence type="ECO:0000256" key="10">
    <source>
        <dbReference type="ARBA" id="ARBA00030646"/>
    </source>
</evidence>
<dbReference type="InterPro" id="IPR008509">
    <property type="entry name" value="MOT2/MFSD5"/>
</dbReference>
<accession>A0A7S0BQH8</accession>
<keyword evidence="9 12" id="KW-0472">Membrane</keyword>
<feature type="transmembrane region" description="Helical" evidence="12">
    <location>
        <begin position="368"/>
        <end position="387"/>
    </location>
</feature>
<evidence type="ECO:0000256" key="9">
    <source>
        <dbReference type="ARBA" id="ARBA00023136"/>
    </source>
</evidence>
<dbReference type="GO" id="GO:0006811">
    <property type="term" value="P:monoatomic ion transport"/>
    <property type="evidence" value="ECO:0007669"/>
    <property type="project" value="UniProtKB-KW"/>
</dbReference>
<evidence type="ECO:0000256" key="12">
    <source>
        <dbReference type="SAM" id="Phobius"/>
    </source>
</evidence>
<dbReference type="CDD" id="cd17487">
    <property type="entry name" value="MFS_MFSD5_like"/>
    <property type="match status" value="1"/>
</dbReference>
<dbReference type="GO" id="GO:0015098">
    <property type="term" value="F:molybdate ion transmembrane transporter activity"/>
    <property type="evidence" value="ECO:0007669"/>
    <property type="project" value="InterPro"/>
</dbReference>
<sequence length="459" mass="50785">MFREVFLAGLIVSVLLHGLVYWKRISRWAGSENDTSFSRFQLRYLPVYALACISDWLQGAYVYALYTDYGYGKKEVGELFIAGYVASAVFGTFVASLADRFGRKRTVYIFCLTYGVSCASKHFPNFWVLLFGRALAGASTSILFTVFEAWMVCEHKANRFSPSLVSDTFAKAVLINGISAIAAGQVAGLIASKYGKVLPFDLAIFDLCVLALLVSLTWGENYGNKSESLPKGFKLAFHHILSSERLWTLGLIQSLYESSMFLFVFLWTPALQNVSSSEIPHGTIFSTFMVALMIGSTVSGALLTLFASELVLRTAFAMSVFAFLTCALSERLESTFAAFLVFELCVGMYYPAVGTIRAKLIPEESRSTIMNIYRIPLNFLVMLLVLGDLDIRNTWKVCIATVSIALALESRLAYLSRRDQNDQEHNALTGDRSGTAINGGWSTAAALRGFHSGQNEQYI</sequence>
<keyword evidence="4" id="KW-0813">Transport</keyword>
<feature type="transmembrane region" description="Helical" evidence="12">
    <location>
        <begin position="130"/>
        <end position="152"/>
    </location>
</feature>
<feature type="transmembrane region" description="Helical" evidence="12">
    <location>
        <begin position="279"/>
        <end position="303"/>
    </location>
</feature>
<evidence type="ECO:0000256" key="1">
    <source>
        <dbReference type="ARBA" id="ARBA00003019"/>
    </source>
</evidence>
<reference evidence="13" key="1">
    <citation type="submission" date="2021-01" db="EMBL/GenBank/DDBJ databases">
        <authorList>
            <person name="Corre E."/>
            <person name="Pelletier E."/>
            <person name="Niang G."/>
            <person name="Scheremetjew M."/>
            <person name="Finn R."/>
            <person name="Kale V."/>
            <person name="Holt S."/>
            <person name="Cochrane G."/>
            <person name="Meng A."/>
            <person name="Brown T."/>
            <person name="Cohen L."/>
        </authorList>
    </citation>
    <scope>NUCLEOTIDE SEQUENCE</scope>
    <source>
        <strain evidence="13">UTEX LB 2760</strain>
    </source>
</reference>
<gene>
    <name evidence="13" type="ORF">RMAR0315_LOCUS10220</name>
</gene>
<evidence type="ECO:0000256" key="8">
    <source>
        <dbReference type="ARBA" id="ARBA00023065"/>
    </source>
</evidence>
<feature type="transmembrane region" description="Helical" evidence="12">
    <location>
        <begin position="310"/>
        <end position="330"/>
    </location>
</feature>
<evidence type="ECO:0000256" key="4">
    <source>
        <dbReference type="ARBA" id="ARBA00022448"/>
    </source>
</evidence>
<dbReference type="GO" id="GO:0005886">
    <property type="term" value="C:plasma membrane"/>
    <property type="evidence" value="ECO:0007669"/>
    <property type="project" value="UniProtKB-SubCell"/>
</dbReference>
<feature type="transmembrane region" description="Helical" evidence="12">
    <location>
        <begin position="197"/>
        <end position="218"/>
    </location>
</feature>
<feature type="transmembrane region" description="Helical" evidence="12">
    <location>
        <begin position="76"/>
        <end position="95"/>
    </location>
</feature>
<feature type="transmembrane region" description="Helical" evidence="12">
    <location>
        <begin position="44"/>
        <end position="64"/>
    </location>
</feature>
<keyword evidence="8" id="KW-0406">Ion transport</keyword>
<evidence type="ECO:0000256" key="3">
    <source>
        <dbReference type="ARBA" id="ARBA00021242"/>
    </source>
</evidence>
<evidence type="ECO:0000313" key="13">
    <source>
        <dbReference type="EMBL" id="CAD8400227.1"/>
    </source>
</evidence>
<keyword evidence="7 12" id="KW-1133">Transmembrane helix</keyword>
<protein>
    <recommendedName>
        <fullName evidence="3">Molybdate-anion transporter</fullName>
    </recommendedName>
    <alternativeName>
        <fullName evidence="10">Major facilitator superfamily domain-containing protein 5</fullName>
    </alternativeName>
    <alternativeName>
        <fullName evidence="11">Molybdate transporter 2 homolog</fullName>
    </alternativeName>
</protein>
<dbReference type="SUPFAM" id="SSF103473">
    <property type="entry name" value="MFS general substrate transporter"/>
    <property type="match status" value="1"/>
</dbReference>
<organism evidence="13">
    <name type="scientific">Rhodosorus marinus</name>
    <dbReference type="NCBI Taxonomy" id="101924"/>
    <lineage>
        <taxon>Eukaryota</taxon>
        <taxon>Rhodophyta</taxon>
        <taxon>Stylonematophyceae</taxon>
        <taxon>Stylonematales</taxon>
        <taxon>Stylonemataceae</taxon>
        <taxon>Rhodosorus</taxon>
    </lineage>
</organism>
<dbReference type="AlphaFoldDB" id="A0A7S0BQH8"/>
<dbReference type="EMBL" id="HBEK01018675">
    <property type="protein sequence ID" value="CAD8400227.1"/>
    <property type="molecule type" value="Transcribed_RNA"/>
</dbReference>
<comment type="subcellular location">
    <subcellularLocation>
        <location evidence="2">Cell membrane</location>
        <topology evidence="2">Multi-pass membrane protein</topology>
    </subcellularLocation>
</comment>
<name>A0A7S0BQH8_9RHOD</name>